<dbReference type="Proteomes" id="UP001166093">
    <property type="component" value="Unassembled WGS sequence"/>
</dbReference>
<evidence type="ECO:0000256" key="15">
    <source>
        <dbReference type="PROSITE-ProRule" id="PRU00803"/>
    </source>
</evidence>
<dbReference type="InterPro" id="IPR032695">
    <property type="entry name" value="Integrin_dom_sf"/>
</dbReference>
<dbReference type="InterPro" id="IPR013519">
    <property type="entry name" value="Int_alpha_beta-p"/>
</dbReference>
<keyword evidence="9" id="KW-1133">Transmembrane helix</keyword>
<keyword evidence="8 16" id="KW-0130">Cell adhesion</keyword>
<evidence type="ECO:0000256" key="2">
    <source>
        <dbReference type="ARBA" id="ARBA00008054"/>
    </source>
</evidence>
<evidence type="ECO:0000256" key="13">
    <source>
        <dbReference type="ARBA" id="ARBA00023170"/>
    </source>
</evidence>
<dbReference type="PRINTS" id="PR01185">
    <property type="entry name" value="INTEGRINA"/>
</dbReference>
<feature type="domain" description="VWFA" evidence="17">
    <location>
        <begin position="14"/>
        <end position="155"/>
    </location>
</feature>
<dbReference type="Pfam" id="PF00092">
    <property type="entry name" value="VWA"/>
    <property type="match status" value="1"/>
</dbReference>
<keyword evidence="7" id="KW-0106">Calcium</keyword>
<dbReference type="PROSITE" id="PS50234">
    <property type="entry name" value="VWFA"/>
    <property type="match status" value="1"/>
</dbReference>
<evidence type="ECO:0000256" key="1">
    <source>
        <dbReference type="ARBA" id="ARBA00004479"/>
    </source>
</evidence>
<dbReference type="SUPFAM" id="SSF53300">
    <property type="entry name" value="vWA-like"/>
    <property type="match status" value="1"/>
</dbReference>
<dbReference type="Gene3D" id="2.130.10.130">
    <property type="entry name" value="Integrin alpha, N-terminal"/>
    <property type="match status" value="1"/>
</dbReference>
<keyword evidence="4" id="KW-0479">Metal-binding</keyword>
<sequence>MTKNIWEDCFSCGFAIVQYGEEIQTELTLNENNDTKSVLKKIQDIKQLGKITKTASAIQHVLDNIFIEEQGSQKNARKVIIVITDGDIFRDPLKIEDVMNSPKMTNVTRFAIGVGKEFEGPKSKLLLQKIASEPFDKHVYKVDNYAALDGLLAMLEKSITGIEGTQKGTAFLFEMAQAGFSAQFTDYGTVLLGAVGAYDWSGGLILKSQTDDSVRFLNESSATTAKYSYLGYSVVAVKGTSGNLFVSGAPRHSLTGRVLVFDGDTYEMRQSLSGTQVGSYFGSVLCALDVDRNGITDFLLVGAPFFHIRGEEGKVYVYKLNNHRDLFEEPVLLQGMEGYDFARFGIAISNIGDIDGNGYNDIAIGAPLEVDSPGSSGSVYIYNGFSDGISVKHSQRIAAVDFTVGLKYFGQSVDGMTDLNNDGRIDITVGSLGTVMVFQSLGVIDITPVVKFDPERIPLSYQSSLNKPSDPANTVLLNICFQTKLNWKTFGSTGLAIEYNVYVDTEKESKRMKLADRESPTTTFNITEKAECVHPLKVQFLGCHDDCFSPVAVKVNFALQNSSAELSHGILNAFSDNEKTTQVLCCTADLSPVLR</sequence>
<keyword evidence="12" id="KW-1015">Disulfide bond</keyword>
<evidence type="ECO:0000256" key="5">
    <source>
        <dbReference type="ARBA" id="ARBA00022729"/>
    </source>
</evidence>
<evidence type="ECO:0000313" key="18">
    <source>
        <dbReference type="EMBL" id="MBN3273089.1"/>
    </source>
</evidence>
<dbReference type="InterPro" id="IPR002035">
    <property type="entry name" value="VWF_A"/>
</dbReference>
<keyword evidence="13 16" id="KW-0675">Receptor</keyword>
<evidence type="ECO:0000256" key="3">
    <source>
        <dbReference type="ARBA" id="ARBA00022692"/>
    </source>
</evidence>
<organism evidence="18 19">
    <name type="scientific">Polyodon spathula</name>
    <name type="common">North American paddlefish</name>
    <name type="synonym">Squalus spathula</name>
    <dbReference type="NCBI Taxonomy" id="7913"/>
    <lineage>
        <taxon>Eukaryota</taxon>
        <taxon>Metazoa</taxon>
        <taxon>Chordata</taxon>
        <taxon>Craniata</taxon>
        <taxon>Vertebrata</taxon>
        <taxon>Euteleostomi</taxon>
        <taxon>Actinopterygii</taxon>
        <taxon>Chondrostei</taxon>
        <taxon>Acipenseriformes</taxon>
        <taxon>Polyodontidae</taxon>
        <taxon>Polyodon</taxon>
    </lineage>
</organism>
<keyword evidence="5" id="KW-0732">Signal</keyword>
<dbReference type="Gene3D" id="2.60.40.1460">
    <property type="entry name" value="Integrin domains. Chain A, domain 2"/>
    <property type="match status" value="1"/>
</dbReference>
<reference evidence="18" key="1">
    <citation type="journal article" date="2021" name="Cell">
        <title>Tracing the genetic footprints of vertebrate landing in non-teleost ray-finned fishes.</title>
        <authorList>
            <person name="Bi X."/>
            <person name="Wang K."/>
            <person name="Yang L."/>
            <person name="Pan H."/>
            <person name="Jiang H."/>
            <person name="Wei Q."/>
            <person name="Fang M."/>
            <person name="Yu H."/>
            <person name="Zhu C."/>
            <person name="Cai Y."/>
            <person name="He Y."/>
            <person name="Gan X."/>
            <person name="Zeng H."/>
            <person name="Yu D."/>
            <person name="Zhu Y."/>
            <person name="Jiang H."/>
            <person name="Qiu Q."/>
            <person name="Yang H."/>
            <person name="Zhang Y.E."/>
            <person name="Wang W."/>
            <person name="Zhu M."/>
            <person name="He S."/>
            <person name="Zhang G."/>
        </authorList>
    </citation>
    <scope>NUCLEOTIDE SEQUENCE</scope>
    <source>
        <strain evidence="18">Pddl_001</strain>
    </source>
</reference>
<dbReference type="EMBL" id="JAAWVQ010027407">
    <property type="protein sequence ID" value="MBN3273089.1"/>
    <property type="molecule type" value="Genomic_DNA"/>
</dbReference>
<feature type="repeat" description="FG-GAP" evidence="15">
    <location>
        <begin position="331"/>
        <end position="391"/>
    </location>
</feature>
<dbReference type="PANTHER" id="PTHR23220:SF79">
    <property type="entry name" value="INTEGRIN ALPHA-E"/>
    <property type="match status" value="1"/>
</dbReference>
<dbReference type="InterPro" id="IPR000413">
    <property type="entry name" value="Integrin_alpha"/>
</dbReference>
<evidence type="ECO:0000256" key="7">
    <source>
        <dbReference type="ARBA" id="ARBA00022837"/>
    </source>
</evidence>
<keyword evidence="6" id="KW-0677">Repeat</keyword>
<evidence type="ECO:0000313" key="19">
    <source>
        <dbReference type="Proteomes" id="UP001166093"/>
    </source>
</evidence>
<evidence type="ECO:0000256" key="4">
    <source>
        <dbReference type="ARBA" id="ARBA00022723"/>
    </source>
</evidence>
<feature type="non-terminal residue" evidence="18">
    <location>
        <position position="1"/>
    </location>
</feature>
<protein>
    <submittedName>
        <fullName evidence="18">ITAE protein</fullName>
    </submittedName>
</protein>
<feature type="non-terminal residue" evidence="18">
    <location>
        <position position="595"/>
    </location>
</feature>
<evidence type="ECO:0000256" key="6">
    <source>
        <dbReference type="ARBA" id="ARBA00022737"/>
    </source>
</evidence>
<proteinExistence type="inferred from homology"/>
<keyword evidence="10 16" id="KW-0401">Integrin</keyword>
<dbReference type="PANTHER" id="PTHR23220">
    <property type="entry name" value="INTEGRIN ALPHA"/>
    <property type="match status" value="1"/>
</dbReference>
<keyword evidence="19" id="KW-1185">Reference proteome</keyword>
<evidence type="ECO:0000256" key="10">
    <source>
        <dbReference type="ARBA" id="ARBA00023037"/>
    </source>
</evidence>
<dbReference type="InterPro" id="IPR013517">
    <property type="entry name" value="FG-GAP"/>
</dbReference>
<evidence type="ECO:0000256" key="11">
    <source>
        <dbReference type="ARBA" id="ARBA00023136"/>
    </source>
</evidence>
<dbReference type="InterPro" id="IPR036465">
    <property type="entry name" value="vWFA_dom_sf"/>
</dbReference>
<name>A0ABS2XFY2_POLSP</name>
<feature type="repeat" description="FG-GAP" evidence="15">
    <location>
        <begin position="395"/>
        <end position="455"/>
    </location>
</feature>
<evidence type="ECO:0000259" key="17">
    <source>
        <dbReference type="PROSITE" id="PS50234"/>
    </source>
</evidence>
<dbReference type="InterPro" id="IPR028994">
    <property type="entry name" value="Integrin_alpha_N"/>
</dbReference>
<accession>A0ABS2XFY2</accession>
<dbReference type="PROSITE" id="PS51470">
    <property type="entry name" value="FG_GAP"/>
    <property type="match status" value="3"/>
</dbReference>
<dbReference type="SUPFAM" id="SSF69318">
    <property type="entry name" value="Integrin alpha N-terminal domain"/>
    <property type="match status" value="1"/>
</dbReference>
<keyword evidence="11" id="KW-0472">Membrane</keyword>
<comment type="similarity">
    <text evidence="2 16">Belongs to the integrin alpha chain family.</text>
</comment>
<feature type="repeat" description="FG-GAP" evidence="15">
    <location>
        <begin position="267"/>
        <end position="327"/>
    </location>
</feature>
<keyword evidence="3" id="KW-0812">Transmembrane</keyword>
<keyword evidence="14" id="KW-0325">Glycoprotein</keyword>
<dbReference type="SMART" id="SM00327">
    <property type="entry name" value="VWA"/>
    <property type="match status" value="1"/>
</dbReference>
<evidence type="ECO:0000256" key="8">
    <source>
        <dbReference type="ARBA" id="ARBA00022889"/>
    </source>
</evidence>
<gene>
    <name evidence="18" type="primary">Itgae</name>
    <name evidence="18" type="ORF">GTO93_0002350</name>
</gene>
<evidence type="ECO:0000256" key="12">
    <source>
        <dbReference type="ARBA" id="ARBA00023157"/>
    </source>
</evidence>
<dbReference type="Pfam" id="PF01839">
    <property type="entry name" value="FG-GAP"/>
    <property type="match status" value="2"/>
</dbReference>
<comment type="caution">
    <text evidence="18">The sequence shown here is derived from an EMBL/GenBank/DDBJ whole genome shotgun (WGS) entry which is preliminary data.</text>
</comment>
<evidence type="ECO:0000256" key="16">
    <source>
        <dbReference type="RuleBase" id="RU003762"/>
    </source>
</evidence>
<evidence type="ECO:0000256" key="9">
    <source>
        <dbReference type="ARBA" id="ARBA00022989"/>
    </source>
</evidence>
<dbReference type="SUPFAM" id="SSF69179">
    <property type="entry name" value="Integrin domains"/>
    <property type="match status" value="1"/>
</dbReference>
<dbReference type="SMART" id="SM00191">
    <property type="entry name" value="Int_alpha"/>
    <property type="match status" value="4"/>
</dbReference>
<comment type="subcellular location">
    <subcellularLocation>
        <location evidence="1 16">Membrane</location>
        <topology evidence="1 16">Single-pass type I membrane protein</topology>
    </subcellularLocation>
</comment>
<evidence type="ECO:0000256" key="14">
    <source>
        <dbReference type="ARBA" id="ARBA00023180"/>
    </source>
</evidence>
<dbReference type="Gene3D" id="3.40.50.410">
    <property type="entry name" value="von Willebrand factor, type A domain"/>
    <property type="match status" value="1"/>
</dbReference>